<sequence>MRYSLCKDVGISENGGTYLTYGIKVFCKEGVKLIEDVSTDYYFVKSIVDRFTKFELDPVHIYEAIQDAFAEF</sequence>
<dbReference type="EMBL" id="BK014753">
    <property type="protein sequence ID" value="DAD74186.1"/>
    <property type="molecule type" value="Genomic_DNA"/>
</dbReference>
<organism evidence="1">
    <name type="scientific">Myoviridae sp. ctplG2</name>
    <dbReference type="NCBI Taxonomy" id="2826700"/>
    <lineage>
        <taxon>Viruses</taxon>
        <taxon>Duplodnaviria</taxon>
        <taxon>Heunggongvirae</taxon>
        <taxon>Uroviricota</taxon>
        <taxon>Caudoviricetes</taxon>
    </lineage>
</organism>
<accession>A0A8S5LW99</accession>
<dbReference type="Pfam" id="PF20124">
    <property type="entry name" value="DUF6514"/>
    <property type="match status" value="1"/>
</dbReference>
<proteinExistence type="predicted"/>
<evidence type="ECO:0000313" key="1">
    <source>
        <dbReference type="EMBL" id="DAD74186.1"/>
    </source>
</evidence>
<name>A0A8S5LW99_9CAUD</name>
<protein>
    <submittedName>
        <fullName evidence="1">Uncharacterized protein</fullName>
    </submittedName>
</protein>
<reference evidence="1" key="1">
    <citation type="journal article" date="2021" name="Proc. Natl. Acad. Sci. U.S.A.">
        <title>A Catalog of Tens of Thousands of Viruses from Human Metagenomes Reveals Hidden Associations with Chronic Diseases.</title>
        <authorList>
            <person name="Tisza M.J."/>
            <person name="Buck C.B."/>
        </authorList>
    </citation>
    <scope>NUCLEOTIDE SEQUENCE</scope>
    <source>
        <strain evidence="1">CtplG2</strain>
    </source>
</reference>
<dbReference type="InterPro" id="IPR017016">
    <property type="entry name" value="UCP033595"/>
</dbReference>